<evidence type="ECO:0000313" key="3">
    <source>
        <dbReference type="Proteomes" id="UP000292734"/>
    </source>
</evidence>
<dbReference type="AlphaFoldDB" id="A0A4Q4IUY0"/>
<feature type="region of interest" description="Disordered" evidence="1">
    <location>
        <begin position="212"/>
        <end position="275"/>
    </location>
</feature>
<reference evidence="2 3" key="1">
    <citation type="submission" date="2019-02" db="EMBL/GenBank/DDBJ databases">
        <authorList>
            <person name="Feng G."/>
        </authorList>
    </citation>
    <scope>NUCLEOTIDE SEQUENCE [LARGE SCALE GENOMIC DNA]</scope>
    <source>
        <strain evidence="2 3">DSM 26779</strain>
    </source>
</reference>
<accession>A0A4Q4IUY0</accession>
<feature type="compositionally biased region" description="Low complexity" evidence="1">
    <location>
        <begin position="254"/>
        <end position="275"/>
    </location>
</feature>
<dbReference type="InterPro" id="IPR014118">
    <property type="entry name" value="T4SS_TraV"/>
</dbReference>
<feature type="compositionally biased region" description="Low complexity" evidence="1">
    <location>
        <begin position="230"/>
        <end position="246"/>
    </location>
</feature>
<proteinExistence type="predicted"/>
<evidence type="ECO:0000313" key="2">
    <source>
        <dbReference type="EMBL" id="RYL97070.1"/>
    </source>
</evidence>
<gene>
    <name evidence="2" type="ORF">EWH08_19125</name>
</gene>
<feature type="compositionally biased region" description="Low complexity" evidence="1">
    <location>
        <begin position="297"/>
        <end position="313"/>
    </location>
</feature>
<dbReference type="Pfam" id="PF09676">
    <property type="entry name" value="TraV"/>
    <property type="match status" value="1"/>
</dbReference>
<feature type="region of interest" description="Disordered" evidence="1">
    <location>
        <begin position="288"/>
        <end position="337"/>
    </location>
</feature>
<sequence>MAEGSQVVKGRATRWHAGLALAVLPIMGGCASFGSNIAGSFSCPAPDGICAPSSSIDDRALVLITAEAPDAVPSPAGPYRDPDMGAGKAARTAVASPRRMPVSIGEAGRTREKVLRIVFQPYIDERGRLHEASAVHAVVAQGEWQQQAIADASGLSSRNERAATYAGETLADAVDRAETERLSPAEGLPDPAAVAAARARATADPVASIKSDVAARLSPRPDARARRKVAATPAQPVSAAAPSAEPTAPPAAAPAPSAHAVPSVPQAAAVPGAPAKTTAGAEAAARVKADSRYQTVASQAQDGARAAATGAQAPDLRPVLKPTVNSAPFPGAVAEEN</sequence>
<organism evidence="2 3">
    <name type="scientific">Sphingobium indicum</name>
    <dbReference type="NCBI Taxonomy" id="332055"/>
    <lineage>
        <taxon>Bacteria</taxon>
        <taxon>Pseudomonadati</taxon>
        <taxon>Pseudomonadota</taxon>
        <taxon>Alphaproteobacteria</taxon>
        <taxon>Sphingomonadales</taxon>
        <taxon>Sphingomonadaceae</taxon>
        <taxon>Sphingobium</taxon>
    </lineage>
</organism>
<protein>
    <submittedName>
        <fullName evidence="2">Conjugal transfer protein TraV</fullName>
    </submittedName>
</protein>
<dbReference type="RefSeq" id="WP_037519179.1">
    <property type="nucleotide sequence ID" value="NZ_JACBZE010000016.1"/>
</dbReference>
<evidence type="ECO:0000256" key="1">
    <source>
        <dbReference type="SAM" id="MobiDB-lite"/>
    </source>
</evidence>
<dbReference type="Proteomes" id="UP000292734">
    <property type="component" value="Unassembled WGS sequence"/>
</dbReference>
<name>A0A4Q4IUY0_9SPHN</name>
<comment type="caution">
    <text evidence="2">The sequence shown here is derived from an EMBL/GenBank/DDBJ whole genome shotgun (WGS) entry which is preliminary data.</text>
</comment>
<dbReference type="EMBL" id="SEOM01000014">
    <property type="protein sequence ID" value="RYL97070.1"/>
    <property type="molecule type" value="Genomic_DNA"/>
</dbReference>